<keyword evidence="10" id="KW-1185">Reference proteome</keyword>
<gene>
    <name evidence="9" type="ORF">D7V93_09080</name>
</gene>
<dbReference type="GO" id="GO:0044550">
    <property type="term" value="P:secondary metabolite biosynthetic process"/>
    <property type="evidence" value="ECO:0007669"/>
    <property type="project" value="UniProtKB-ARBA"/>
</dbReference>
<dbReference type="Pfam" id="PF00550">
    <property type="entry name" value="PP-binding"/>
    <property type="match status" value="4"/>
</dbReference>
<comment type="caution">
    <text evidence="9">The sequence shown here is derived from an EMBL/GenBank/DDBJ whole genome shotgun (WGS) entry which is preliminary data.</text>
</comment>
<dbReference type="RefSeq" id="WP_120643008.1">
    <property type="nucleotide sequence ID" value="NZ_RAWB01000067.1"/>
</dbReference>
<evidence type="ECO:0000259" key="8">
    <source>
        <dbReference type="PROSITE" id="PS50075"/>
    </source>
</evidence>
<dbReference type="FunFam" id="3.40.50.12780:FF:000012">
    <property type="entry name" value="Non-ribosomal peptide synthetase"/>
    <property type="match status" value="2"/>
</dbReference>
<dbReference type="Pfam" id="PF13193">
    <property type="entry name" value="AMP-binding_C"/>
    <property type="match status" value="3"/>
</dbReference>
<accession>A0A3A8Q842</accession>
<dbReference type="InterPro" id="IPR025110">
    <property type="entry name" value="AMP-bd_C"/>
</dbReference>
<evidence type="ECO:0000256" key="5">
    <source>
        <dbReference type="ARBA" id="ARBA00022832"/>
    </source>
</evidence>
<dbReference type="PANTHER" id="PTHR45527">
    <property type="entry name" value="NONRIBOSOMAL PEPTIDE SYNTHETASE"/>
    <property type="match status" value="1"/>
</dbReference>
<dbReference type="SMART" id="SM01294">
    <property type="entry name" value="PKS_PP_betabranch"/>
    <property type="match status" value="1"/>
</dbReference>
<dbReference type="SUPFAM" id="SSF52777">
    <property type="entry name" value="CoA-dependent acyltransferases"/>
    <property type="match status" value="8"/>
</dbReference>
<dbReference type="InterPro" id="IPR040097">
    <property type="entry name" value="FAAL/FAAC"/>
</dbReference>
<comment type="similarity">
    <text evidence="2">Belongs to the ATP-dependent AMP-binding enzyme family.</text>
</comment>
<dbReference type="PROSITE" id="PS00012">
    <property type="entry name" value="PHOSPHOPANTETHEINE"/>
    <property type="match status" value="4"/>
</dbReference>
<evidence type="ECO:0000256" key="4">
    <source>
        <dbReference type="ARBA" id="ARBA00022553"/>
    </source>
</evidence>
<dbReference type="InterPro" id="IPR036736">
    <property type="entry name" value="ACP-like_sf"/>
</dbReference>
<protein>
    <submittedName>
        <fullName evidence="9">Amino acid adenylation domain-containing protein</fullName>
    </submittedName>
</protein>
<evidence type="ECO:0000313" key="9">
    <source>
        <dbReference type="EMBL" id="RKH63190.1"/>
    </source>
</evidence>
<sequence>MRISTSLIGSLESHAGARPSQLAYRYLTTGDVDGPVETLTWAELDLRVRAVAVALQQAGLGGERVLLLYPPGLDFIIAFLGCLSAGVIAAPAYPPDPGRLERTLGRLRSIAQDCGARAVLTTELIAGMAEALLPMAPELGALRWIASDAVPDAAADSWRHPARPSSDVAFLQYTSGSTGTPKGVVITHDNLLHNERMLQQGFRHTPEGSGLGWLPLYHDMGLIGNVLQPLHVGMPCTMMSPLAFLQRPARWLQAISTFRATSSGGPNFAYDLCVRKVTEAERAGLDLSSWDVAFNGAEPVRGATLERFAETFAAHGFRRSAFYPCYGLAEATLFVTGPDTVAAPVPVSLDASALEQGRVVPTEALGARSLVGCGRVWLDQQVAIVDPTSRRRVGPDGVGEIWVSGPSVARGYWNRPEESAATFGARIADTGEGPFLRTGDLGFLHEGALFVTGRLKDVVIVRGRNLYPQDVELTAEQAHPAVRLGCAAAFGIEVEGEEQLVVVAEFDERSGAAPADVATAVREAVAAEHGVIVHAVALLQSRTLPKTTSGKVQRHACRNAFLDGTLALVSDVAFAAPRVKSPRPEGPKAEGLEGWLIERIATLSGTPGEDVDPEQPFARYGLDSTDLVGLSGELETRLNRSVSPALLYEQPSITALVRHLEGNAEQGPSASIPRSAAPETEPGPVSAGGARLLVLDRLSPGSPLYNVHAGLRMKGALDTAALKQALEALTTRHPMLRATFPESEGRPVLVVQPARPTELPTVDLRGLAPERREAELERLSTEHATTPFDLARGPLLRTTLVTLGDEEHVLLLTQHHIITDAWSLGVVARELAELYEGFRGGSPRKLPELPVRYSDHVRWQEARLQGEDARRSRVWWREHLAGLPRLDLPTSRTPVRGTTHAGDACAFVLSEQLTSGLRELARRESCTLYVTLLAAWATLLHRYCGGQTDFGIGTVTAGRDQRELRDVVGFFVNTLVLRCDLSRDPEVGVLMRRLRGAVEGALRHQEVPFDQVVSAVGAPRGQDLNPLFRAGFMLENAPFPELSLPGLAWTPVQGRPDGGVPGTAKFELGLTMVETDGKLSAVIEYATDLFDAATLERMAGHFQRLVEGFVAEPGRRVSELGLLTEGERHWVLVEWNATRRPYEAAGLAALLEAQAARTPDAVALVCGEERLTYLALHRRANALALRLRALGVGPEVVVGLYARRSVELVVGMLGILKAGGAYLPLDPHHPAERLAYMREDSGMRLLLTQAALAGTPVAEGVRTVLLDAPEVCGEASEHGPRDGAGPEHLAYVLYTSGSTGRPKGVQVSQRNVANFFAGMDERVPVGPRPVWLAVTSVSFDISVLELLWTLARGFQVVVQGDAVGAGAVLAQVREHAVTHLQGTPSLAGALLLEPGAEDVLGTLRCLLVGGEALPPALAASLAGRLPQRLLNMYGPTETTVWSSTHTVGAAESPVPIGRPIANTELYVLDARLGPVPDGVAGELYIGGEGVVRGYRGRPGLTAERFVPDPFSGRPGARLYRTGDLARWKADGTLEFLGRVDFQVKLRGFRIEPGEIETVLTRHPSVRAAVAVVREDAPGDKRLVAYVAIPSGSGGPALDDAALRAHLRDTLPEYMVPSAIVVLEALPLTPNGKVDRKALPAPQGLVSEARYVAPRTPTEARVADLFAELLRVERISAEASFFELGGHSLLAMQLVSRLRAEFGREVPLRKLFDSPTVAGVAAILGDEAPANLPPLHRVARDGALPLSFAQQRMWFLHQLDPGSAFYNVPGAVRMDGVLDAEALRLALEDVVRRHESLRTTFHDEHGQPVQVIHPAGAFHLLTVDLTGAPGAEVQREANEEAARPFDLTRGPLFRAKLLVLGRRSHVLLVTMHHIVSDGWSLGVLVRELAALYEGRVSNKAVTLAELDIQYADYADWQKRWLAGGVLEQQVAYWKAQLADVPAVLELPTDFARPAVQTHRGAAVPVKLGTELSRALDALAKHEGVTPFMLLLAAWQVLLARYTSQRDFAVGSPIAGRTRAETEELIGFFANTLVLRAKLGGNPSFRTLLARVKETTLGAYAHQDVPFEKLVEELQPRRSLSHTPLFQVMFALQQDVLPHLRLPGLDLKPYATEASTAKFDLTLSLTETGSGLEGTLEYSTDLFAPKTVQGMARHLEVLLAGIAARPEALLSQLPLLTAAERDEVLVGVSGTDLSGPVVGSVHGLVEAQVDRTPDATALVFDGKALTYAKLEAQANQLAHHLRSLGVGPDTLVGVSMSRSADIVVAVLAVLKAGGAYVPMDPAYPRDRLGWMLEDARAPVLLTEARLRGSLGAHGAHEVCVDSDGPCIRQWPTTRVENKTSVGNLAYVLYTSGSTGRPKGVAIEHRSAVAFLHWAVREFSPRQLAGVMAGTSLNFDISVFEMFAPLSSGGTVIVAENALALPTLRDKARVTLLNTVPSAMAELVRSGGVPPTVRTVNLAGEPLSNRLVQAVYAAYPEVECVSNLFGPTEDTTYSTIAWVPKGATTEPTVGRPVTGTRGYVLDAWLCPVPRGIPGELYLGGAGLSRGYLGKPGLTAERYVPDPFSAEAGARMYRTGDRVRWLPNGELEALGRIDFQVKLRGFRIELGEVESALRAHPSVGEVVALVREDVPGDKRLVAYVVAGEGGSSEVLRAHVRGTLPEYMVPSAIVVLDALPLNPNGKVDRKALPKPELPTAQGEYVAPRTPTEAKVAELFTQLLRVERPGAEDSFFELGGHSLLAMQLVSRLRATFQVEARLRDVFEAPTVAGVAVAVEAARRQGGAAGAPPITPRSRDTTPPLSYAQQRLWFLDRLEPDSPLYNMPAAVRLTGPLSVSALEQALQALVRRHEALRTTFPTVDGQAHQSIASDLPLSLPVIDLRGATEAEVHRLAKEEAQTPFHLAHGPLLRAKLLRRSEQEHVLLLTMHHIVSDGWSQGVLVRELGALYEAFTAGRPSPLPELPVQYADYAVWQRQWLAGDVLASELSWWKEQLHGAPPALELPTDRPRPAARTYRGSMVPVALSRELSDSLAALSRREGGTLFMTLLAAFQVLLHRHSGQDDIVVGSPIAGRTRAETEGLIGFFVNTLALRTKLDGDPSFRELLARVREVTLGAYAHQDVPFEKLVEELAPVRDLRRPPLFQVMFVLQNAPMPALALGEATLEPLPFAQTVAKFELTLSLEETAEGLRGSLEYNTDLFDAATVERMVGHYRTLLEGLVAEPGQTLSRLPLLTEGERHQLVVAWNQTRTALPREHGIPALFEAQVARTPDAVAVVFGDQRLTYRELDRRANQLGHHLKSRGVGPEVLVGLCVERSVELVVGLLGILKAGGAYLPLDPSYPQERLAFLLEDTGTPLVLAQRQLVEKLPAKRPPVLALDAEWDAIAGASTDAPVSGAGPESLAYVIYTSGSTGRPKGVCVPHRGVVRLVKETGYARFSAEEVFLQVAPLSFDASTFEIWGALLNGGRLVVFPPERPTLTALGETVKREGVTTLWLTASLFNTMVDEQPEALRPLRQLLAGGEALSVPHVKRALKALPGVRLINGYGPTESTTFACCHPITEADIVGSVPIGRPIANTVAYVLDRHGSPVPIGVAGELHLGGDGVARGYLNRPELTAERFVRDPFSSDARATLYKTGDVVRYRADGVLEFLGRADHQVKLRGFRIELGEIESVLAKHPKVREAAVVVREDVPGDKRLVAYLVAGEGGWGEGRSASEVLRAHLRDTLPEHMVPTAFVELPALPLTANGKLDRKALPPPDTTQADASRIYVAPRTPVEETLATLWAEVLRVPRVGSTDSFFELGGHSLLAMQVLSRMRAAFGVDIPLRALFEAPTVAALGERVETALRTGTSPEAPGFSGVEASTPLVPIAPRASYPLSPPQRRYWRDYVREPQRTWSNIFTVVPLGGGTPAAEPIERALNELLARHESLRTAFPRENGEWVQVIASEARCALKVTDLTQLAPELRAKAFADLRRQESTGLFDLEKAPLLRAHLVHAGEGRSLLLMTVHHLVADGWSLFVMRQEFGAILADCIAGRPVTLPPPALQYKDYAEWHNRLLDEGAFEADRRYWLEHLARPLPPPPFADFASSDDSGDRGGAAYRVLLPDALWAQVKQVAGELGVSPFVVLLTGFYALIHDLEGSRDIIVGTPLNGRDMRQFPSLVGIAINLVMMRVRFNGGDTFASCAAQVQNALLSAMQHQSYQNDRILADLGFPAGADSFALTTSFFSALTLDEPVSPELRAAAAVHEVSATDVRFDAMWYAMEHSDGMVIDCRYCRRLFPREVVEQQAQRYLSLLAQHLPAPRALLSSSSQSAA</sequence>
<dbReference type="PROSITE" id="PS50075">
    <property type="entry name" value="CARRIER"/>
    <property type="match status" value="4"/>
</dbReference>
<dbReference type="InterPro" id="IPR045851">
    <property type="entry name" value="AMP-bd_C_sf"/>
</dbReference>
<reference evidence="10" key="1">
    <citation type="submission" date="2018-09" db="EMBL/GenBank/DDBJ databases">
        <authorList>
            <person name="Livingstone P.G."/>
            <person name="Whitworth D.E."/>
        </authorList>
    </citation>
    <scope>NUCLEOTIDE SEQUENCE [LARGE SCALE GENOMIC DNA]</scope>
    <source>
        <strain evidence="10">CA051B</strain>
    </source>
</reference>
<evidence type="ECO:0000256" key="1">
    <source>
        <dbReference type="ARBA" id="ARBA00001957"/>
    </source>
</evidence>
<comment type="cofactor">
    <cofactor evidence="1">
        <name>pantetheine 4'-phosphate</name>
        <dbReference type="ChEBI" id="CHEBI:47942"/>
    </cofactor>
</comment>
<dbReference type="Gene3D" id="2.30.38.10">
    <property type="entry name" value="Luciferase, Domain 3"/>
    <property type="match status" value="3"/>
</dbReference>
<dbReference type="FunFam" id="1.10.1200.10:FF:000016">
    <property type="entry name" value="Non-ribosomal peptide synthase"/>
    <property type="match status" value="1"/>
</dbReference>
<dbReference type="Proteomes" id="UP000272888">
    <property type="component" value="Unassembled WGS sequence"/>
</dbReference>
<dbReference type="InterPro" id="IPR029058">
    <property type="entry name" value="AB_hydrolase_fold"/>
</dbReference>
<evidence type="ECO:0000256" key="6">
    <source>
        <dbReference type="ARBA" id="ARBA00023098"/>
    </source>
</evidence>
<dbReference type="InterPro" id="IPR042099">
    <property type="entry name" value="ANL_N_sf"/>
</dbReference>
<dbReference type="GO" id="GO:0031177">
    <property type="term" value="F:phosphopantetheine binding"/>
    <property type="evidence" value="ECO:0007669"/>
    <property type="project" value="InterPro"/>
</dbReference>
<dbReference type="Pfam" id="PF23024">
    <property type="entry name" value="AMP-dom_DIP2-like"/>
    <property type="match status" value="1"/>
</dbReference>
<dbReference type="FunFam" id="3.40.50.980:FF:000001">
    <property type="entry name" value="Non-ribosomal peptide synthetase"/>
    <property type="match status" value="3"/>
</dbReference>
<dbReference type="FunFam" id="2.30.38.10:FF:000001">
    <property type="entry name" value="Non-ribosomal peptide synthetase PvdI"/>
    <property type="match status" value="3"/>
</dbReference>
<dbReference type="InterPro" id="IPR000873">
    <property type="entry name" value="AMP-dep_synth/lig_dom"/>
</dbReference>
<dbReference type="Gene3D" id="3.40.50.980">
    <property type="match status" value="6"/>
</dbReference>
<dbReference type="Gene3D" id="3.30.559.10">
    <property type="entry name" value="Chloramphenicol acetyltransferase-like domain"/>
    <property type="match status" value="4"/>
</dbReference>
<feature type="domain" description="Carrier" evidence="8">
    <location>
        <begin position="1652"/>
        <end position="1727"/>
    </location>
</feature>
<dbReference type="InterPro" id="IPR020845">
    <property type="entry name" value="AMP-binding_CS"/>
</dbReference>
<keyword evidence="6" id="KW-0443">Lipid metabolism</keyword>
<dbReference type="Pfam" id="PF00501">
    <property type="entry name" value="AMP-binding"/>
    <property type="match status" value="4"/>
</dbReference>
<evidence type="ECO:0000256" key="7">
    <source>
        <dbReference type="SAM" id="MobiDB-lite"/>
    </source>
</evidence>
<dbReference type="PANTHER" id="PTHR45527:SF1">
    <property type="entry name" value="FATTY ACID SYNTHASE"/>
    <property type="match status" value="1"/>
</dbReference>
<proteinExistence type="inferred from homology"/>
<dbReference type="FunFam" id="1.10.1200.10:FF:000005">
    <property type="entry name" value="Nonribosomal peptide synthetase 1"/>
    <property type="match status" value="2"/>
</dbReference>
<dbReference type="NCBIfam" id="TIGR01733">
    <property type="entry name" value="AA-adenyl-dom"/>
    <property type="match status" value="3"/>
</dbReference>
<organism evidence="9 10">
    <name type="scientific">Corallococcus llansteffanensis</name>
    <dbReference type="NCBI Taxonomy" id="2316731"/>
    <lineage>
        <taxon>Bacteria</taxon>
        <taxon>Pseudomonadati</taxon>
        <taxon>Myxococcota</taxon>
        <taxon>Myxococcia</taxon>
        <taxon>Myxococcales</taxon>
        <taxon>Cystobacterineae</taxon>
        <taxon>Myxococcaceae</taxon>
        <taxon>Corallococcus</taxon>
    </lineage>
</organism>
<dbReference type="SUPFAM" id="SSF56801">
    <property type="entry name" value="Acetyl-CoA synthetase-like"/>
    <property type="match status" value="4"/>
</dbReference>
<keyword evidence="5" id="KW-0276">Fatty acid metabolism</keyword>
<dbReference type="EMBL" id="RAWB01000067">
    <property type="protein sequence ID" value="RKH63190.1"/>
    <property type="molecule type" value="Genomic_DNA"/>
</dbReference>
<evidence type="ECO:0000256" key="2">
    <source>
        <dbReference type="ARBA" id="ARBA00006432"/>
    </source>
</evidence>
<dbReference type="NCBIfam" id="NF003417">
    <property type="entry name" value="PRK04813.1"/>
    <property type="match status" value="4"/>
</dbReference>
<dbReference type="CDD" id="cd12117">
    <property type="entry name" value="A_NRPS_Srf_like"/>
    <property type="match status" value="1"/>
</dbReference>
<dbReference type="GO" id="GO:0006631">
    <property type="term" value="P:fatty acid metabolic process"/>
    <property type="evidence" value="ECO:0007669"/>
    <property type="project" value="UniProtKB-KW"/>
</dbReference>
<dbReference type="FunFam" id="3.30.300.30:FF:000010">
    <property type="entry name" value="Enterobactin synthetase component F"/>
    <property type="match status" value="3"/>
</dbReference>
<dbReference type="Gene3D" id="3.30.559.30">
    <property type="entry name" value="Nonribosomal peptide synthetase, condensation domain"/>
    <property type="match status" value="4"/>
</dbReference>
<dbReference type="Gene3D" id="3.30.300.30">
    <property type="match status" value="4"/>
</dbReference>
<keyword evidence="3" id="KW-0596">Phosphopantetheine</keyword>
<dbReference type="CDD" id="cd05930">
    <property type="entry name" value="A_NRPS"/>
    <property type="match status" value="1"/>
</dbReference>
<dbReference type="SUPFAM" id="SSF47336">
    <property type="entry name" value="ACP-like"/>
    <property type="match status" value="4"/>
</dbReference>
<dbReference type="Gene3D" id="1.10.1200.10">
    <property type="entry name" value="ACP-like"/>
    <property type="match status" value="3"/>
</dbReference>
<dbReference type="GO" id="GO:0008610">
    <property type="term" value="P:lipid biosynthetic process"/>
    <property type="evidence" value="ECO:0007669"/>
    <property type="project" value="InterPro"/>
</dbReference>
<dbReference type="InterPro" id="IPR020806">
    <property type="entry name" value="PKS_PP-bd"/>
</dbReference>
<dbReference type="NCBIfam" id="NF004282">
    <property type="entry name" value="PRK05691.1"/>
    <property type="match status" value="4"/>
</dbReference>
<feature type="domain" description="Carrier" evidence="8">
    <location>
        <begin position="2697"/>
        <end position="2772"/>
    </location>
</feature>
<dbReference type="GO" id="GO:0005829">
    <property type="term" value="C:cytosol"/>
    <property type="evidence" value="ECO:0007669"/>
    <property type="project" value="TreeGrafter"/>
</dbReference>
<dbReference type="SMART" id="SM00823">
    <property type="entry name" value="PKS_PP"/>
    <property type="match status" value="4"/>
</dbReference>
<dbReference type="FunFam" id="3.30.559.10:FF:000012">
    <property type="entry name" value="Non-ribosomal peptide synthetase"/>
    <property type="match status" value="2"/>
</dbReference>
<dbReference type="Gene3D" id="3.40.50.12780">
    <property type="entry name" value="N-terminal domain of ligase-like"/>
    <property type="match status" value="1"/>
</dbReference>
<dbReference type="Gene3D" id="3.40.50.1820">
    <property type="entry name" value="alpha/beta hydrolase"/>
    <property type="match status" value="1"/>
</dbReference>
<evidence type="ECO:0000256" key="3">
    <source>
        <dbReference type="ARBA" id="ARBA00022450"/>
    </source>
</evidence>
<dbReference type="GO" id="GO:0003824">
    <property type="term" value="F:catalytic activity"/>
    <property type="evidence" value="ECO:0007669"/>
    <property type="project" value="InterPro"/>
</dbReference>
<dbReference type="GO" id="GO:0071766">
    <property type="term" value="P:Actinobacterium-type cell wall biogenesis"/>
    <property type="evidence" value="ECO:0007669"/>
    <property type="project" value="UniProtKB-ARBA"/>
</dbReference>
<dbReference type="GO" id="GO:0072330">
    <property type="term" value="P:monocarboxylic acid biosynthetic process"/>
    <property type="evidence" value="ECO:0007669"/>
    <property type="project" value="UniProtKB-ARBA"/>
</dbReference>
<feature type="domain" description="Carrier" evidence="8">
    <location>
        <begin position="3758"/>
        <end position="3833"/>
    </location>
</feature>
<dbReference type="CDD" id="cd05931">
    <property type="entry name" value="FAAL"/>
    <property type="match status" value="1"/>
</dbReference>
<dbReference type="InterPro" id="IPR023213">
    <property type="entry name" value="CAT-like_dom_sf"/>
</dbReference>
<dbReference type="GO" id="GO:0043041">
    <property type="term" value="P:amino acid activation for nonribosomal peptide biosynthetic process"/>
    <property type="evidence" value="ECO:0007669"/>
    <property type="project" value="TreeGrafter"/>
</dbReference>
<name>A0A3A8Q842_9BACT</name>
<evidence type="ECO:0000313" key="10">
    <source>
        <dbReference type="Proteomes" id="UP000272888"/>
    </source>
</evidence>
<dbReference type="InterPro" id="IPR006162">
    <property type="entry name" value="Ppantetheine_attach_site"/>
</dbReference>
<dbReference type="InterPro" id="IPR009081">
    <property type="entry name" value="PP-bd_ACP"/>
</dbReference>
<dbReference type="Pfam" id="PF00668">
    <property type="entry name" value="Condensation"/>
    <property type="match status" value="4"/>
</dbReference>
<feature type="region of interest" description="Disordered" evidence="7">
    <location>
        <begin position="664"/>
        <end position="687"/>
    </location>
</feature>
<dbReference type="InterPro" id="IPR001242">
    <property type="entry name" value="Condensation_dom"/>
</dbReference>
<keyword evidence="4" id="KW-0597">Phosphoprotein</keyword>
<dbReference type="PROSITE" id="PS00455">
    <property type="entry name" value="AMP_BINDING"/>
    <property type="match status" value="4"/>
</dbReference>
<dbReference type="FunFam" id="3.40.50.12780:FF:000013">
    <property type="entry name" value="Long-chain-fatty-acid--AMP ligase FadD32"/>
    <property type="match status" value="1"/>
</dbReference>
<feature type="domain" description="Carrier" evidence="8">
    <location>
        <begin position="587"/>
        <end position="664"/>
    </location>
</feature>
<dbReference type="CDD" id="cd19531">
    <property type="entry name" value="LCL_NRPS-like"/>
    <property type="match status" value="4"/>
</dbReference>
<dbReference type="InterPro" id="IPR010071">
    <property type="entry name" value="AA_adenyl_dom"/>
</dbReference>